<evidence type="ECO:0000313" key="2">
    <source>
        <dbReference type="EMBL" id="KAB1883452.1"/>
    </source>
</evidence>
<accession>A0AAD3X322</accession>
<evidence type="ECO:0000313" key="3">
    <source>
        <dbReference type="Proteomes" id="UP000436027"/>
    </source>
</evidence>
<dbReference type="PANTHER" id="PTHR39441">
    <property type="entry name" value="DUF2252 DOMAIN-CONTAINING PROTEIN"/>
    <property type="match status" value="1"/>
</dbReference>
<dbReference type="Pfam" id="PF10009">
    <property type="entry name" value="DUF2252"/>
    <property type="match status" value="1"/>
</dbReference>
<dbReference type="EMBL" id="WAAQ01000002">
    <property type="protein sequence ID" value="KAB1883452.1"/>
    <property type="molecule type" value="Genomic_DNA"/>
</dbReference>
<gene>
    <name evidence="2" type="ORF">F6W70_12610</name>
</gene>
<dbReference type="InterPro" id="IPR018721">
    <property type="entry name" value="DUF2252"/>
</dbReference>
<proteinExistence type="predicted"/>
<reference evidence="2 3" key="1">
    <citation type="submission" date="2019-09" db="EMBL/GenBank/DDBJ databases">
        <title>Whole genome sequencing of Microbacterium maritypicum.</title>
        <authorList>
            <person name="Lenchi N."/>
        </authorList>
    </citation>
    <scope>NUCLEOTIDE SEQUENCE [LARGE SCALE GENOMIC DNA]</scope>
    <source>
        <strain evidence="2 3">DSM 12512</strain>
    </source>
</reference>
<name>A0AAD3X322_MICMQ</name>
<dbReference type="Proteomes" id="UP000436027">
    <property type="component" value="Unassembled WGS sequence"/>
</dbReference>
<feature type="region of interest" description="Disordered" evidence="1">
    <location>
        <begin position="30"/>
        <end position="55"/>
    </location>
</feature>
<organism evidence="2 3">
    <name type="scientific">Microbacterium maritypicum</name>
    <name type="common">Microbacterium liquefaciens</name>
    <dbReference type="NCBI Taxonomy" id="33918"/>
    <lineage>
        <taxon>Bacteria</taxon>
        <taxon>Bacillati</taxon>
        <taxon>Actinomycetota</taxon>
        <taxon>Actinomycetes</taxon>
        <taxon>Micrococcales</taxon>
        <taxon>Microbacteriaceae</taxon>
        <taxon>Microbacterium</taxon>
    </lineage>
</organism>
<dbReference type="AlphaFoldDB" id="A0AAD3X322"/>
<dbReference type="PANTHER" id="PTHR39441:SF1">
    <property type="entry name" value="DUF2252 DOMAIN-CONTAINING PROTEIN"/>
    <property type="match status" value="1"/>
</dbReference>
<protein>
    <submittedName>
        <fullName evidence="2">DUF2252 domain-containing protein</fullName>
    </submittedName>
</protein>
<dbReference type="RefSeq" id="WP_151486907.1">
    <property type="nucleotide sequence ID" value="NZ_BAAAIN010000001.1"/>
</dbReference>
<sequence>MGDIGSAEERDEFAPPDAVAPEFVARWSRGRDARARAPRSHQGPWRPGADRPDPVALLEGQATTRDLDIVPLRYERMSASPFAFYRGAALLMAADLATAPHTGITVQLCGDAHLSNFGLFGTPERRLIFDMNDFDETFPGPFEWDVKRLATSFAVAGRHRGFSADEVRACVRASVVGYRKAMRRAADSPVLDAWYDRFDAESARRRIRAERDRRRADDVTVARLDAVVKKARKRDRMRSFAKLVHVVDGQLRIIPNPPLVTPVEDFLPGAGADFDEAALMRNLLSEYQHTLPGEHHPISEYRYRHMARTVGGIGSVGTRAWVVLLSGRDDHDPLLLQAKTAQPSVLERYLGPGTHDNEGERVVRGQRLMQAASDIFLGWQRVAGADGTTRDFYVRQLHDWKGGIDPETMTPRGAALYARICGETLARGHARSGDRVEVAGYLGRGRAFEEAVCVFADTYADQNERDFTSFRDALTAGRLPTRGAAPSKESP</sequence>
<evidence type="ECO:0000256" key="1">
    <source>
        <dbReference type="SAM" id="MobiDB-lite"/>
    </source>
</evidence>
<comment type="caution">
    <text evidence="2">The sequence shown here is derived from an EMBL/GenBank/DDBJ whole genome shotgun (WGS) entry which is preliminary data.</text>
</comment>